<dbReference type="SUPFAM" id="SSF53335">
    <property type="entry name" value="S-adenosyl-L-methionine-dependent methyltransferases"/>
    <property type="match status" value="1"/>
</dbReference>
<dbReference type="CDD" id="cd02440">
    <property type="entry name" value="AdoMet_MTases"/>
    <property type="match status" value="1"/>
</dbReference>
<keyword evidence="3 6" id="KW-0489">Methyltransferase</keyword>
<comment type="similarity">
    <text evidence="1 6">Belongs to the methyltransferase superfamily. PrmA family.</text>
</comment>
<keyword evidence="4 6" id="KW-0808">Transferase</keyword>
<proteinExistence type="inferred from homology"/>
<dbReference type="InterPro" id="IPR004498">
    <property type="entry name" value="Ribosomal_PrmA_MeTrfase"/>
</dbReference>
<comment type="subcellular location">
    <subcellularLocation>
        <location evidence="6">Cytoplasm</location>
    </subcellularLocation>
</comment>
<gene>
    <name evidence="6" type="primary">prmA</name>
    <name evidence="7" type="ORF">FVW20_11615</name>
</gene>
<keyword evidence="5 6" id="KW-0949">S-adenosyl-L-methionine</keyword>
<feature type="binding site" evidence="6">
    <location>
        <position position="160"/>
    </location>
    <ligand>
        <name>S-adenosyl-L-methionine</name>
        <dbReference type="ChEBI" id="CHEBI:59789"/>
    </ligand>
</feature>
<keyword evidence="7" id="KW-0689">Ribosomal protein</keyword>
<comment type="caution">
    <text evidence="7">The sequence shown here is derived from an EMBL/GenBank/DDBJ whole genome shotgun (WGS) entry which is preliminary data.</text>
</comment>
<reference evidence="7 8" key="1">
    <citation type="submission" date="2019-08" db="EMBL/GenBank/DDBJ databases">
        <authorList>
            <person name="Luo N."/>
        </authorList>
    </citation>
    <scope>NUCLEOTIDE SEQUENCE [LARGE SCALE GENOMIC DNA]</scope>
    <source>
        <strain evidence="7 8">NCIMB 9442</strain>
    </source>
</reference>
<accession>A0ABS0J5C3</accession>
<dbReference type="GO" id="GO:0005840">
    <property type="term" value="C:ribosome"/>
    <property type="evidence" value="ECO:0007669"/>
    <property type="project" value="UniProtKB-KW"/>
</dbReference>
<dbReference type="GO" id="GO:0032259">
    <property type="term" value="P:methylation"/>
    <property type="evidence" value="ECO:0007669"/>
    <property type="project" value="UniProtKB-KW"/>
</dbReference>
<organism evidence="7 8">
    <name type="scientific">Nitratidesulfovibrio oxamicus</name>
    <dbReference type="NCBI Taxonomy" id="32016"/>
    <lineage>
        <taxon>Bacteria</taxon>
        <taxon>Pseudomonadati</taxon>
        <taxon>Thermodesulfobacteriota</taxon>
        <taxon>Desulfovibrionia</taxon>
        <taxon>Desulfovibrionales</taxon>
        <taxon>Desulfovibrionaceae</taxon>
        <taxon>Nitratidesulfovibrio</taxon>
    </lineage>
</organism>
<keyword evidence="8" id="KW-1185">Reference proteome</keyword>
<feature type="binding site" evidence="6">
    <location>
        <position position="134"/>
    </location>
    <ligand>
        <name>S-adenosyl-L-methionine</name>
        <dbReference type="ChEBI" id="CHEBI:59789"/>
    </ligand>
</feature>
<evidence type="ECO:0000256" key="3">
    <source>
        <dbReference type="ARBA" id="ARBA00022603"/>
    </source>
</evidence>
<comment type="function">
    <text evidence="6">Methylates ribosomal protein L11.</text>
</comment>
<evidence type="ECO:0000313" key="8">
    <source>
        <dbReference type="Proteomes" id="UP001194469"/>
    </source>
</evidence>
<keyword evidence="2 6" id="KW-0963">Cytoplasm</keyword>
<dbReference type="GO" id="GO:0008168">
    <property type="term" value="F:methyltransferase activity"/>
    <property type="evidence" value="ECO:0007669"/>
    <property type="project" value="UniProtKB-KW"/>
</dbReference>
<keyword evidence="7" id="KW-0687">Ribonucleoprotein</keyword>
<evidence type="ECO:0000256" key="1">
    <source>
        <dbReference type="ARBA" id="ARBA00009741"/>
    </source>
</evidence>
<sequence length="286" mass="30464">MSDLIRISIVIAADCPEDLETVDAVLALAVPFGWEEESLPDGSVRLRVHTDNPAFCEQLLATLRAELPRAEVTRDSVPDTDWTLAWRDFFTPVPCGTHFLVIAPWMIDTIDLEGRTPIVIEPKTAFGTGHHPTTALCLGAVSELAASGRLRPGLRFLDLGTGSGILAIGCAKLGMTGVATDIDMLAVENAEENRVINAVAPAIDVRLGSTDAARGERYDVLLANILAQPLKDLAPDILGLLAPGGCLVLSGLLAVQADGVEAAYTSLGMPPARRRVEGEWAALIWE</sequence>
<evidence type="ECO:0000256" key="2">
    <source>
        <dbReference type="ARBA" id="ARBA00022490"/>
    </source>
</evidence>
<dbReference type="PANTHER" id="PTHR43648">
    <property type="entry name" value="ELECTRON TRANSFER FLAVOPROTEIN BETA SUBUNIT LYSINE METHYLTRANSFERASE"/>
    <property type="match status" value="1"/>
</dbReference>
<dbReference type="PANTHER" id="PTHR43648:SF1">
    <property type="entry name" value="ELECTRON TRANSFER FLAVOPROTEIN BETA SUBUNIT LYSINE METHYLTRANSFERASE"/>
    <property type="match status" value="1"/>
</dbReference>
<evidence type="ECO:0000313" key="7">
    <source>
        <dbReference type="EMBL" id="MBG3877642.1"/>
    </source>
</evidence>
<dbReference type="HAMAP" id="MF_00735">
    <property type="entry name" value="Methyltr_PrmA"/>
    <property type="match status" value="1"/>
</dbReference>
<dbReference type="Proteomes" id="UP001194469">
    <property type="component" value="Unassembled WGS sequence"/>
</dbReference>
<dbReference type="InterPro" id="IPR050078">
    <property type="entry name" value="Ribosomal_L11_MeTrfase_PrmA"/>
</dbReference>
<comment type="catalytic activity">
    <reaction evidence="6">
        <text>L-lysyl-[protein] + 3 S-adenosyl-L-methionine = N(6),N(6),N(6)-trimethyl-L-lysyl-[protein] + 3 S-adenosyl-L-homocysteine + 3 H(+)</text>
        <dbReference type="Rhea" id="RHEA:54192"/>
        <dbReference type="Rhea" id="RHEA-COMP:9752"/>
        <dbReference type="Rhea" id="RHEA-COMP:13826"/>
        <dbReference type="ChEBI" id="CHEBI:15378"/>
        <dbReference type="ChEBI" id="CHEBI:29969"/>
        <dbReference type="ChEBI" id="CHEBI:57856"/>
        <dbReference type="ChEBI" id="CHEBI:59789"/>
        <dbReference type="ChEBI" id="CHEBI:61961"/>
    </reaction>
</comment>
<name>A0ABS0J5C3_9BACT</name>
<dbReference type="Gene3D" id="3.40.50.150">
    <property type="entry name" value="Vaccinia Virus protein VP39"/>
    <property type="match status" value="1"/>
</dbReference>
<feature type="binding site" evidence="6">
    <location>
        <position position="224"/>
    </location>
    <ligand>
        <name>S-adenosyl-L-methionine</name>
        <dbReference type="ChEBI" id="CHEBI:59789"/>
    </ligand>
</feature>
<dbReference type="Pfam" id="PF06325">
    <property type="entry name" value="PrmA"/>
    <property type="match status" value="1"/>
</dbReference>
<evidence type="ECO:0000256" key="5">
    <source>
        <dbReference type="ARBA" id="ARBA00022691"/>
    </source>
</evidence>
<dbReference type="RefSeq" id="WP_196609739.1">
    <property type="nucleotide sequence ID" value="NZ_VRYY01000333.1"/>
</dbReference>
<dbReference type="EMBL" id="VRYY01000333">
    <property type="protein sequence ID" value="MBG3877642.1"/>
    <property type="molecule type" value="Genomic_DNA"/>
</dbReference>
<dbReference type="EC" id="2.1.1.-" evidence="6"/>
<protein>
    <recommendedName>
        <fullName evidence="6">Ribosomal protein L11 methyltransferase</fullName>
        <shortName evidence="6">L11 Mtase</shortName>
        <ecNumber evidence="6">2.1.1.-</ecNumber>
    </recommendedName>
</protein>
<evidence type="ECO:0000256" key="6">
    <source>
        <dbReference type="HAMAP-Rule" id="MF_00735"/>
    </source>
</evidence>
<dbReference type="InterPro" id="IPR029063">
    <property type="entry name" value="SAM-dependent_MTases_sf"/>
</dbReference>
<feature type="binding site" evidence="6">
    <location>
        <position position="181"/>
    </location>
    <ligand>
        <name>S-adenosyl-L-methionine</name>
        <dbReference type="ChEBI" id="CHEBI:59789"/>
    </ligand>
</feature>
<evidence type="ECO:0000256" key="4">
    <source>
        <dbReference type="ARBA" id="ARBA00022679"/>
    </source>
</evidence>